<evidence type="ECO:0000256" key="3">
    <source>
        <dbReference type="ARBA" id="ARBA00022670"/>
    </source>
</evidence>
<accession>A0ABY8U3P6</accession>
<dbReference type="PROSITE" id="PS52048">
    <property type="entry name" value="UCH_DOMAIN"/>
    <property type="match status" value="1"/>
</dbReference>
<dbReference type="PRINTS" id="PR00707">
    <property type="entry name" value="UBCTHYDRLASE"/>
</dbReference>
<feature type="active site" description="Proton donor" evidence="7">
    <location>
        <position position="172"/>
    </location>
</feature>
<sequence length="234" mass="25575">MPKKWIPLESNPEVITEFASRIGLDTKQWAFHDVFGLDEELLAMVPQPVLAVMLLFPITKESEEADKKADSERPADAAVPEQLYYMKQTIGNACGTIAMLHSIGNNRQRLQLEPGSFLTRFFEATQPMGAAERGAYLESPPGDAPDIEEAHQAAGAQGDTAPPPAEQDVDLHFIAFVEHGGQLWELDGRRKGPISHGPSQPDSLLQDVARVAKDFMARTNSLNFNLIALASADA</sequence>
<keyword evidence="5 7" id="KW-0378">Hydrolase</keyword>
<dbReference type="InterPro" id="IPR038765">
    <property type="entry name" value="Papain-like_cys_pep_sf"/>
</dbReference>
<dbReference type="SUPFAM" id="SSF54001">
    <property type="entry name" value="Cysteine proteinases"/>
    <property type="match status" value="1"/>
</dbReference>
<feature type="region of interest" description="Disordered" evidence="9">
    <location>
        <begin position="134"/>
        <end position="165"/>
    </location>
</feature>
<dbReference type="InterPro" id="IPR036959">
    <property type="entry name" value="Peptidase_C12_UCH_sf"/>
</dbReference>
<reference evidence="11 12" key="1">
    <citation type="submission" date="2023-05" db="EMBL/GenBank/DDBJ databases">
        <title>A 100% complete, gapless, phased diploid assembly of the Scenedesmus obliquus UTEX 3031 genome.</title>
        <authorList>
            <person name="Biondi T.C."/>
            <person name="Hanschen E.R."/>
            <person name="Kwon T."/>
            <person name="Eng W."/>
            <person name="Kruse C.P.S."/>
            <person name="Koehler S.I."/>
            <person name="Kunde Y."/>
            <person name="Gleasner C.D."/>
            <person name="You Mak K.T."/>
            <person name="Polle J."/>
            <person name="Hovde B.T."/>
            <person name="Starkenburg S.R."/>
        </authorList>
    </citation>
    <scope>NUCLEOTIDE SEQUENCE [LARGE SCALE GENOMIC DNA]</scope>
    <source>
        <strain evidence="11 12">DOE0152z</strain>
    </source>
</reference>
<evidence type="ECO:0000256" key="1">
    <source>
        <dbReference type="ARBA" id="ARBA00000707"/>
    </source>
</evidence>
<proteinExistence type="inferred from homology"/>
<feature type="active site" description="Nucleophile" evidence="7">
    <location>
        <position position="94"/>
    </location>
</feature>
<evidence type="ECO:0000256" key="9">
    <source>
        <dbReference type="SAM" id="MobiDB-lite"/>
    </source>
</evidence>
<dbReference type="PANTHER" id="PTHR10589">
    <property type="entry name" value="UBIQUITIN CARBOXYL-TERMINAL HYDROLASE"/>
    <property type="match status" value="1"/>
</dbReference>
<dbReference type="PANTHER" id="PTHR10589:SF17">
    <property type="entry name" value="UBIQUITIN CARBOXYL-TERMINAL HYDROLASE"/>
    <property type="match status" value="1"/>
</dbReference>
<keyword evidence="6 7" id="KW-0788">Thiol protease</keyword>
<evidence type="ECO:0000256" key="7">
    <source>
        <dbReference type="PROSITE-ProRule" id="PRU01393"/>
    </source>
</evidence>
<dbReference type="InterPro" id="IPR001578">
    <property type="entry name" value="Peptidase_C12_UCH"/>
</dbReference>
<evidence type="ECO:0000256" key="6">
    <source>
        <dbReference type="ARBA" id="ARBA00022807"/>
    </source>
</evidence>
<evidence type="ECO:0000256" key="5">
    <source>
        <dbReference type="ARBA" id="ARBA00022801"/>
    </source>
</evidence>
<name>A0ABY8U3P6_TETOB</name>
<evidence type="ECO:0000256" key="8">
    <source>
        <dbReference type="RuleBase" id="RU361215"/>
    </source>
</evidence>
<feature type="site" description="Transition state stabilizer" evidence="7">
    <location>
        <position position="88"/>
    </location>
</feature>
<evidence type="ECO:0000313" key="11">
    <source>
        <dbReference type="EMBL" id="WIA15263.1"/>
    </source>
</evidence>
<comment type="catalytic activity">
    <reaction evidence="1 7 8">
        <text>Thiol-dependent hydrolysis of ester, thioester, amide, peptide and isopeptide bonds formed by the C-terminal Gly of ubiquitin (a 76-residue protein attached to proteins as an intracellular targeting signal).</text>
        <dbReference type="EC" id="3.4.19.12"/>
    </reaction>
</comment>
<evidence type="ECO:0000259" key="10">
    <source>
        <dbReference type="PROSITE" id="PS52048"/>
    </source>
</evidence>
<protein>
    <recommendedName>
        <fullName evidence="8">Ubiquitin carboxyl-terminal hydrolase</fullName>
        <ecNumber evidence="8">3.4.19.12</ecNumber>
    </recommendedName>
</protein>
<keyword evidence="3 7" id="KW-0645">Protease</keyword>
<feature type="domain" description="UCH catalytic" evidence="10">
    <location>
        <begin position="4"/>
        <end position="231"/>
    </location>
</feature>
<dbReference type="CDD" id="cd09616">
    <property type="entry name" value="Peptidase_C12_UCH_L1_L3"/>
    <property type="match status" value="1"/>
</dbReference>
<dbReference type="Gene3D" id="3.40.532.10">
    <property type="entry name" value="Peptidase C12, ubiquitin carboxyl-terminal hydrolase"/>
    <property type="match status" value="1"/>
</dbReference>
<keyword evidence="4 7" id="KW-0833">Ubl conjugation pathway</keyword>
<dbReference type="EMBL" id="CP126213">
    <property type="protein sequence ID" value="WIA15263.1"/>
    <property type="molecule type" value="Genomic_DNA"/>
</dbReference>
<organism evidence="11 12">
    <name type="scientific">Tetradesmus obliquus</name>
    <name type="common">Green alga</name>
    <name type="synonym">Acutodesmus obliquus</name>
    <dbReference type="NCBI Taxonomy" id="3088"/>
    <lineage>
        <taxon>Eukaryota</taxon>
        <taxon>Viridiplantae</taxon>
        <taxon>Chlorophyta</taxon>
        <taxon>core chlorophytes</taxon>
        <taxon>Chlorophyceae</taxon>
        <taxon>CS clade</taxon>
        <taxon>Sphaeropleales</taxon>
        <taxon>Scenedesmaceae</taxon>
        <taxon>Tetradesmus</taxon>
    </lineage>
</organism>
<dbReference type="Proteomes" id="UP001244341">
    <property type="component" value="Chromosome 6b"/>
</dbReference>
<dbReference type="EC" id="3.4.19.12" evidence="8"/>
<evidence type="ECO:0000313" key="12">
    <source>
        <dbReference type="Proteomes" id="UP001244341"/>
    </source>
</evidence>
<keyword evidence="12" id="KW-1185">Reference proteome</keyword>
<evidence type="ECO:0000256" key="2">
    <source>
        <dbReference type="ARBA" id="ARBA00009326"/>
    </source>
</evidence>
<feature type="site" description="Important for enzyme activity" evidence="7">
    <location>
        <position position="187"/>
    </location>
</feature>
<gene>
    <name evidence="11" type="ORF">OEZ85_001934</name>
</gene>
<dbReference type="Pfam" id="PF01088">
    <property type="entry name" value="Peptidase_C12"/>
    <property type="match status" value="1"/>
</dbReference>
<evidence type="ECO:0000256" key="4">
    <source>
        <dbReference type="ARBA" id="ARBA00022786"/>
    </source>
</evidence>
<comment type="similarity">
    <text evidence="2 7 8">Belongs to the peptidase C12 family.</text>
</comment>